<evidence type="ECO:0000313" key="4">
    <source>
        <dbReference type="EMBL" id="MDR7098843.1"/>
    </source>
</evidence>
<dbReference type="NCBIfam" id="TIGR00369">
    <property type="entry name" value="unchar_dom_1"/>
    <property type="match status" value="1"/>
</dbReference>
<sequence>MTPNPAYIAAIQDSVRAAPYPQLIGMTIAALEFDSCRIALVLGERHMQPFGIVHGGVLATLIDTATFWAVFMRLPEDAGLVNVDLKLNYLKAVTGGHLRAEGRCLRAGRQISYAEASVFDEAGELVAHGTSTLMALPGKGLKLDVAKFLPQA</sequence>
<dbReference type="Proteomes" id="UP001267878">
    <property type="component" value="Unassembled WGS sequence"/>
</dbReference>
<comment type="caution">
    <text evidence="4">The sequence shown here is derived from an EMBL/GenBank/DDBJ whole genome shotgun (WGS) entry which is preliminary data.</text>
</comment>
<dbReference type="PANTHER" id="PTHR43240">
    <property type="entry name" value="1,4-DIHYDROXY-2-NAPHTHOYL-COA THIOESTERASE 1"/>
    <property type="match status" value="1"/>
</dbReference>
<protein>
    <submittedName>
        <fullName evidence="4">Uncharacterized protein (TIGR00369 family)</fullName>
    </submittedName>
</protein>
<dbReference type="InterPro" id="IPR029069">
    <property type="entry name" value="HotDog_dom_sf"/>
</dbReference>
<evidence type="ECO:0000313" key="5">
    <source>
        <dbReference type="Proteomes" id="UP001267878"/>
    </source>
</evidence>
<reference evidence="4 5" key="1">
    <citation type="submission" date="2023-07" db="EMBL/GenBank/DDBJ databases">
        <title>Sorghum-associated microbial communities from plants grown in Nebraska, USA.</title>
        <authorList>
            <person name="Schachtman D."/>
        </authorList>
    </citation>
    <scope>NUCLEOTIDE SEQUENCE [LARGE SCALE GENOMIC DNA]</scope>
    <source>
        <strain evidence="4 5">BE187</strain>
    </source>
</reference>
<dbReference type="CDD" id="cd03443">
    <property type="entry name" value="PaaI_thioesterase"/>
    <property type="match status" value="1"/>
</dbReference>
<keyword evidence="2" id="KW-0378">Hydrolase</keyword>
<dbReference type="Pfam" id="PF03061">
    <property type="entry name" value="4HBT"/>
    <property type="match status" value="1"/>
</dbReference>
<evidence type="ECO:0000259" key="3">
    <source>
        <dbReference type="Pfam" id="PF03061"/>
    </source>
</evidence>
<proteinExistence type="inferred from homology"/>
<dbReference type="PANTHER" id="PTHR43240:SF5">
    <property type="entry name" value="1,4-DIHYDROXY-2-NAPHTHOYL-COA THIOESTERASE 1"/>
    <property type="match status" value="1"/>
</dbReference>
<feature type="domain" description="Thioesterase" evidence="3">
    <location>
        <begin position="50"/>
        <end position="126"/>
    </location>
</feature>
<evidence type="ECO:0000256" key="2">
    <source>
        <dbReference type="ARBA" id="ARBA00022801"/>
    </source>
</evidence>
<comment type="similarity">
    <text evidence="1">Belongs to the thioesterase PaaI family.</text>
</comment>
<evidence type="ECO:0000256" key="1">
    <source>
        <dbReference type="ARBA" id="ARBA00008324"/>
    </source>
</evidence>
<dbReference type="RefSeq" id="WP_310052930.1">
    <property type="nucleotide sequence ID" value="NZ_JAVDVW010000001.1"/>
</dbReference>
<dbReference type="EMBL" id="JAVDVW010000001">
    <property type="protein sequence ID" value="MDR7098843.1"/>
    <property type="molecule type" value="Genomic_DNA"/>
</dbReference>
<dbReference type="SUPFAM" id="SSF54637">
    <property type="entry name" value="Thioesterase/thiol ester dehydrase-isomerase"/>
    <property type="match status" value="1"/>
</dbReference>
<dbReference type="Gene3D" id="3.10.129.10">
    <property type="entry name" value="Hotdog Thioesterase"/>
    <property type="match status" value="1"/>
</dbReference>
<name>A0ABU1VNK6_9GAMM</name>
<organism evidence="4 5">
    <name type="scientific">Agrilutibacter niabensis</name>
    <dbReference type="NCBI Taxonomy" id="380628"/>
    <lineage>
        <taxon>Bacteria</taxon>
        <taxon>Pseudomonadati</taxon>
        <taxon>Pseudomonadota</taxon>
        <taxon>Gammaproteobacteria</taxon>
        <taxon>Lysobacterales</taxon>
        <taxon>Lysobacteraceae</taxon>
        <taxon>Agrilutibacter</taxon>
    </lineage>
</organism>
<dbReference type="InterPro" id="IPR006683">
    <property type="entry name" value="Thioestr_dom"/>
</dbReference>
<keyword evidence="5" id="KW-1185">Reference proteome</keyword>
<accession>A0ABU1VNK6</accession>
<dbReference type="InterPro" id="IPR003736">
    <property type="entry name" value="PAAI_dom"/>
</dbReference>
<gene>
    <name evidence="4" type="ORF">J2X04_001190</name>
</gene>